<keyword evidence="3 6" id="KW-1133">Transmembrane helix</keyword>
<dbReference type="EMBL" id="VJWA01000001">
    <property type="protein sequence ID" value="TRW18088.1"/>
    <property type="molecule type" value="Genomic_DNA"/>
</dbReference>
<dbReference type="Pfam" id="PF04228">
    <property type="entry name" value="Zn_peptidase"/>
    <property type="match status" value="1"/>
</dbReference>
<keyword evidence="2 6" id="KW-0812">Transmembrane</keyword>
<evidence type="ECO:0000313" key="8">
    <source>
        <dbReference type="Proteomes" id="UP000317894"/>
    </source>
</evidence>
<dbReference type="PANTHER" id="PTHR30168:SF0">
    <property type="entry name" value="INNER MEMBRANE PROTEIN"/>
    <property type="match status" value="1"/>
</dbReference>
<dbReference type="GO" id="GO:0016020">
    <property type="term" value="C:membrane"/>
    <property type="evidence" value="ECO:0007669"/>
    <property type="project" value="UniProtKB-SubCell"/>
</dbReference>
<sequence>MRFDDQRESGNIEDQRGSGGGGFGFGGGGGGGLLPGLLGMLLGGRSLGCGGILIVGAILAFSAFGGGLGSILGGGGAPSAPGAQVDQPQIGFPGAETQGAADVARPATADATDRFVRQVLGSTEDVWDKLFPAQLGRQYPQPTLVLFSGRGTSGCGTADAAMGPFYCPADRKLYLDQGFFDELANRFNAGGDAAAAYVIAHEVGHHIQTVLGISDQVKAAQSRASERQRNALQVRMELQADCLAGVWAKTSGRLEAGDVEEAVRAAQAIGDDTLQRQSRGTVVPDSFTHGSSAQRVEWLRKGLNGGSVEQCDTFADGAV</sequence>
<evidence type="ECO:0000256" key="2">
    <source>
        <dbReference type="ARBA" id="ARBA00022692"/>
    </source>
</evidence>
<proteinExistence type="predicted"/>
<organism evidence="7 8">
    <name type="scientific">Glacieibacterium frigidum</name>
    <dbReference type="NCBI Taxonomy" id="2593303"/>
    <lineage>
        <taxon>Bacteria</taxon>
        <taxon>Pseudomonadati</taxon>
        <taxon>Pseudomonadota</taxon>
        <taxon>Alphaproteobacteria</taxon>
        <taxon>Sphingomonadales</taxon>
        <taxon>Sphingosinicellaceae</taxon>
        <taxon>Glacieibacterium</taxon>
    </lineage>
</organism>
<dbReference type="GO" id="GO:0008237">
    <property type="term" value="F:metallopeptidase activity"/>
    <property type="evidence" value="ECO:0007669"/>
    <property type="project" value="UniProtKB-KW"/>
</dbReference>
<dbReference type="OrthoDB" id="9774900at2"/>
<feature type="region of interest" description="Disordered" evidence="5">
    <location>
        <begin position="1"/>
        <end position="24"/>
    </location>
</feature>
<evidence type="ECO:0000256" key="5">
    <source>
        <dbReference type="SAM" id="MobiDB-lite"/>
    </source>
</evidence>
<evidence type="ECO:0000256" key="1">
    <source>
        <dbReference type="ARBA" id="ARBA00004167"/>
    </source>
</evidence>
<keyword evidence="8" id="KW-1185">Reference proteome</keyword>
<evidence type="ECO:0000256" key="6">
    <source>
        <dbReference type="SAM" id="Phobius"/>
    </source>
</evidence>
<dbReference type="InterPro" id="IPR007343">
    <property type="entry name" value="Uncharacterised_pept_Zn_put"/>
</dbReference>
<evidence type="ECO:0000256" key="3">
    <source>
        <dbReference type="ARBA" id="ARBA00022989"/>
    </source>
</evidence>
<dbReference type="GO" id="GO:0006508">
    <property type="term" value="P:proteolysis"/>
    <property type="evidence" value="ECO:0007669"/>
    <property type="project" value="UniProtKB-KW"/>
</dbReference>
<comment type="caution">
    <text evidence="7">The sequence shown here is derived from an EMBL/GenBank/DDBJ whole genome shotgun (WGS) entry which is preliminary data.</text>
</comment>
<dbReference type="RefSeq" id="WP_144236782.1">
    <property type="nucleotide sequence ID" value="NZ_VJWA01000001.1"/>
</dbReference>
<reference evidence="7 8" key="1">
    <citation type="submission" date="2019-07" db="EMBL/GenBank/DDBJ databases">
        <title>Novel species isolated from glacier.</title>
        <authorList>
            <person name="Liu Q."/>
            <person name="Xin Y.-H."/>
        </authorList>
    </citation>
    <scope>NUCLEOTIDE SEQUENCE [LARGE SCALE GENOMIC DNA]</scope>
    <source>
        <strain evidence="7 8">LB1R16</strain>
    </source>
</reference>
<feature type="compositionally biased region" description="Basic and acidic residues" evidence="5">
    <location>
        <begin position="1"/>
        <end position="16"/>
    </location>
</feature>
<evidence type="ECO:0000313" key="7">
    <source>
        <dbReference type="EMBL" id="TRW18088.1"/>
    </source>
</evidence>
<comment type="subcellular location">
    <subcellularLocation>
        <location evidence="1">Membrane</location>
        <topology evidence="1">Single-pass membrane protein</topology>
    </subcellularLocation>
</comment>
<evidence type="ECO:0000256" key="4">
    <source>
        <dbReference type="ARBA" id="ARBA00023136"/>
    </source>
</evidence>
<keyword evidence="7" id="KW-0378">Hydrolase</keyword>
<gene>
    <name evidence="7" type="ORF">FMM06_08245</name>
</gene>
<protein>
    <submittedName>
        <fullName evidence="7">Zinc metalloprotease</fullName>
    </submittedName>
</protein>
<dbReference type="AlphaFoldDB" id="A0A552UIN2"/>
<keyword evidence="4 6" id="KW-0472">Membrane</keyword>
<dbReference type="Proteomes" id="UP000317894">
    <property type="component" value="Unassembled WGS sequence"/>
</dbReference>
<feature type="transmembrane region" description="Helical" evidence="6">
    <location>
        <begin position="20"/>
        <end position="42"/>
    </location>
</feature>
<name>A0A552UIN2_9SPHN</name>
<dbReference type="PANTHER" id="PTHR30168">
    <property type="entry name" value="PUTATIVE MEMBRANE PROTEIN YPFJ"/>
    <property type="match status" value="1"/>
</dbReference>
<accession>A0A552UIN2</accession>
<keyword evidence="7" id="KW-0645">Protease</keyword>
<keyword evidence="7" id="KW-0482">Metalloprotease</keyword>
<feature type="transmembrane region" description="Helical" evidence="6">
    <location>
        <begin position="49"/>
        <end position="72"/>
    </location>
</feature>